<evidence type="ECO:0000313" key="3">
    <source>
        <dbReference type="Proteomes" id="UP000019471"/>
    </source>
</evidence>
<feature type="chain" id="PRO_5004933664" evidence="1">
    <location>
        <begin position="23"/>
        <end position="517"/>
    </location>
</feature>
<dbReference type="OrthoDB" id="2251794at2759"/>
<dbReference type="STRING" id="1182543.W9WKA0"/>
<name>W9WKA0_9EURO</name>
<evidence type="ECO:0000313" key="2">
    <source>
        <dbReference type="EMBL" id="EXJ68592.1"/>
    </source>
</evidence>
<protein>
    <submittedName>
        <fullName evidence="2">Uncharacterized protein</fullName>
    </submittedName>
</protein>
<keyword evidence="1" id="KW-0732">Signal</keyword>
<evidence type="ECO:0000256" key="1">
    <source>
        <dbReference type="SAM" id="SignalP"/>
    </source>
</evidence>
<comment type="caution">
    <text evidence="2">The sequence shown here is derived from an EMBL/GenBank/DDBJ whole genome shotgun (WGS) entry which is preliminary data.</text>
</comment>
<keyword evidence="3" id="KW-1185">Reference proteome</keyword>
<dbReference type="GeneID" id="19193085"/>
<accession>W9WKA0</accession>
<dbReference type="HOGENOM" id="CLU_526753_0_0_1"/>
<dbReference type="AlphaFoldDB" id="W9WKA0"/>
<feature type="signal peptide" evidence="1">
    <location>
        <begin position="1"/>
        <end position="22"/>
    </location>
</feature>
<sequence length="517" mass="56678">MHLIPTILIAAILTGLLKLSNAASCGRGNVHGKCQQAVCSAGTSLITSGLSQTCPSSPSGLHCCLPVNPIITYISAVYAAAVKYKAQALLSLADENQLVMEWLRHKDYNNLDWDLMVGTIDKAWITYGTKLGLPYGTAFPDPFFNGVNEHSAHLGAAMDAIYRQDISSWGMSEIAGWAGDLYQFYDDWQDATIRHPKKYPPSDRESGYKFCKDWLANKPDTSHFTIRDLEEDIDAFSIVLSLKEDPSSRIDVVAKDYYSPPKGAATKRDRFKDFFDARFGGDPATASAEAMRYLTTQDILIKTARLGVIKAIQPSKIDQKQLHRFCDGFADVLESLAVTGQRTIPKCSDDVGTDPLNCGQCGKVCASGSCTDSECEPAPPLREPPSWFFSAEEYNYVFDSTELVQEDWPYFLTEDGHLTANTKCATVKATADLTTLPGDESVIPAKADLMFQSGNHIFPGVCCLEYYSNANCAKTTGQYKVRCDDFSLYGQGGSEFVIRSWRVSGCGPDPPKSGDGK</sequence>
<dbReference type="EMBL" id="AMGX01000013">
    <property type="protein sequence ID" value="EXJ68592.1"/>
    <property type="molecule type" value="Genomic_DNA"/>
</dbReference>
<organism evidence="2 3">
    <name type="scientific">Cladophialophora psammophila CBS 110553</name>
    <dbReference type="NCBI Taxonomy" id="1182543"/>
    <lineage>
        <taxon>Eukaryota</taxon>
        <taxon>Fungi</taxon>
        <taxon>Dikarya</taxon>
        <taxon>Ascomycota</taxon>
        <taxon>Pezizomycotina</taxon>
        <taxon>Eurotiomycetes</taxon>
        <taxon>Chaetothyriomycetidae</taxon>
        <taxon>Chaetothyriales</taxon>
        <taxon>Herpotrichiellaceae</taxon>
        <taxon>Cladophialophora</taxon>
    </lineage>
</organism>
<gene>
    <name evidence="2" type="ORF">A1O5_08386</name>
</gene>
<dbReference type="RefSeq" id="XP_007747158.1">
    <property type="nucleotide sequence ID" value="XM_007748968.1"/>
</dbReference>
<proteinExistence type="predicted"/>
<dbReference type="Proteomes" id="UP000019471">
    <property type="component" value="Unassembled WGS sequence"/>
</dbReference>
<reference evidence="2 3" key="1">
    <citation type="submission" date="2013-03" db="EMBL/GenBank/DDBJ databases">
        <title>The Genome Sequence of Cladophialophora psammophila CBS 110553.</title>
        <authorList>
            <consortium name="The Broad Institute Genomics Platform"/>
            <person name="Cuomo C."/>
            <person name="de Hoog S."/>
            <person name="Gorbushina A."/>
            <person name="Walker B."/>
            <person name="Young S.K."/>
            <person name="Zeng Q."/>
            <person name="Gargeya S."/>
            <person name="Fitzgerald M."/>
            <person name="Haas B."/>
            <person name="Abouelleil A."/>
            <person name="Allen A.W."/>
            <person name="Alvarado L."/>
            <person name="Arachchi H.M."/>
            <person name="Berlin A.M."/>
            <person name="Chapman S.B."/>
            <person name="Gainer-Dewar J."/>
            <person name="Goldberg J."/>
            <person name="Griggs A."/>
            <person name="Gujja S."/>
            <person name="Hansen M."/>
            <person name="Howarth C."/>
            <person name="Imamovic A."/>
            <person name="Ireland A."/>
            <person name="Larimer J."/>
            <person name="McCowan C."/>
            <person name="Murphy C."/>
            <person name="Pearson M."/>
            <person name="Poon T.W."/>
            <person name="Priest M."/>
            <person name="Roberts A."/>
            <person name="Saif S."/>
            <person name="Shea T."/>
            <person name="Sisk P."/>
            <person name="Sykes S."/>
            <person name="Wortman J."/>
            <person name="Nusbaum C."/>
            <person name="Birren B."/>
        </authorList>
    </citation>
    <scope>NUCLEOTIDE SEQUENCE [LARGE SCALE GENOMIC DNA]</scope>
    <source>
        <strain evidence="2 3">CBS 110553</strain>
    </source>
</reference>